<evidence type="ECO:0000256" key="8">
    <source>
        <dbReference type="ARBA" id="ARBA00022842"/>
    </source>
</evidence>
<comment type="caution">
    <text evidence="11">The sequence shown here is derived from an EMBL/GenBank/DDBJ whole genome shotgun (WGS) entry which is preliminary data.</text>
</comment>
<evidence type="ECO:0000256" key="4">
    <source>
        <dbReference type="ARBA" id="ARBA00022695"/>
    </source>
</evidence>
<evidence type="ECO:0000256" key="9">
    <source>
        <dbReference type="ARBA" id="ARBA00038276"/>
    </source>
</evidence>
<proteinExistence type="inferred from homology"/>
<dbReference type="Proteomes" id="UP000253383">
    <property type="component" value="Unassembled WGS sequence"/>
</dbReference>
<comment type="cofactor">
    <cofactor evidence="1">
        <name>Mg(2+)</name>
        <dbReference type="ChEBI" id="CHEBI:18420"/>
    </cofactor>
</comment>
<dbReference type="PANTHER" id="PTHR33571:SF14">
    <property type="entry name" value="PROTEIN ADENYLYLTRANSFERASE MJ0435-RELATED"/>
    <property type="match status" value="1"/>
</dbReference>
<dbReference type="InterPro" id="IPR052038">
    <property type="entry name" value="Type-VII_TA_antitoxin"/>
</dbReference>
<dbReference type="InterPro" id="IPR043519">
    <property type="entry name" value="NT_sf"/>
</dbReference>
<keyword evidence="2" id="KW-1277">Toxin-antitoxin system</keyword>
<sequence>MVTTVKSTLAEALQLYFSQQPVVRVYLFGSLARGEENEDSDIDLLVEFAKGATLFDQARISWQLEELLTQKVDVISESGVAPTIRPFIDQDRILVYEK</sequence>
<comment type="similarity">
    <text evidence="9">Belongs to the MntA antitoxin family.</text>
</comment>
<dbReference type="Pfam" id="PF01909">
    <property type="entry name" value="NTP_transf_2"/>
    <property type="match status" value="1"/>
</dbReference>
<keyword evidence="4" id="KW-0548">Nucleotidyltransferase</keyword>
<evidence type="ECO:0000259" key="10">
    <source>
        <dbReference type="Pfam" id="PF01909"/>
    </source>
</evidence>
<keyword evidence="5" id="KW-0479">Metal-binding</keyword>
<keyword evidence="12" id="KW-1185">Reference proteome</keyword>
<dbReference type="SUPFAM" id="SSF81301">
    <property type="entry name" value="Nucleotidyltransferase"/>
    <property type="match status" value="1"/>
</dbReference>
<dbReference type="AlphaFoldDB" id="A0A368JKK6"/>
<keyword evidence="3 11" id="KW-0808">Transferase</keyword>
<dbReference type="InterPro" id="IPR002934">
    <property type="entry name" value="Polymerase_NTP_transf_dom"/>
</dbReference>
<dbReference type="EMBL" id="QOWE01000025">
    <property type="protein sequence ID" value="RCR66651.1"/>
    <property type="molecule type" value="Genomic_DNA"/>
</dbReference>
<dbReference type="OrthoDB" id="798692at2"/>
<evidence type="ECO:0000256" key="1">
    <source>
        <dbReference type="ARBA" id="ARBA00001946"/>
    </source>
</evidence>
<dbReference type="CDD" id="cd05403">
    <property type="entry name" value="NT_KNTase_like"/>
    <property type="match status" value="1"/>
</dbReference>
<dbReference type="Gene3D" id="3.30.460.10">
    <property type="entry name" value="Beta Polymerase, domain 2"/>
    <property type="match status" value="1"/>
</dbReference>
<protein>
    <submittedName>
        <fullName evidence="11">Nucleotidyltransferase</fullName>
    </submittedName>
</protein>
<keyword evidence="8" id="KW-0460">Magnesium</keyword>
<evidence type="ECO:0000313" key="11">
    <source>
        <dbReference type="EMBL" id="RCR66651.1"/>
    </source>
</evidence>
<keyword evidence="6" id="KW-0547">Nucleotide-binding</keyword>
<dbReference type="GO" id="GO:0016779">
    <property type="term" value="F:nucleotidyltransferase activity"/>
    <property type="evidence" value="ECO:0007669"/>
    <property type="project" value="UniProtKB-KW"/>
</dbReference>
<feature type="domain" description="Polymerase nucleotidyl transferase" evidence="10">
    <location>
        <begin position="18"/>
        <end position="85"/>
    </location>
</feature>
<keyword evidence="7" id="KW-0067">ATP-binding</keyword>
<dbReference type="GO" id="GO:0005524">
    <property type="term" value="F:ATP binding"/>
    <property type="evidence" value="ECO:0007669"/>
    <property type="project" value="UniProtKB-KW"/>
</dbReference>
<evidence type="ECO:0000256" key="5">
    <source>
        <dbReference type="ARBA" id="ARBA00022723"/>
    </source>
</evidence>
<name>A0A368JKK6_9BACT</name>
<evidence type="ECO:0000256" key="3">
    <source>
        <dbReference type="ARBA" id="ARBA00022679"/>
    </source>
</evidence>
<gene>
    <name evidence="11" type="ORF">DUE52_25450</name>
</gene>
<dbReference type="PANTHER" id="PTHR33571">
    <property type="entry name" value="SSL8005 PROTEIN"/>
    <property type="match status" value="1"/>
</dbReference>
<evidence type="ECO:0000256" key="6">
    <source>
        <dbReference type="ARBA" id="ARBA00022741"/>
    </source>
</evidence>
<accession>A0A368JKK6</accession>
<dbReference type="GO" id="GO:0046872">
    <property type="term" value="F:metal ion binding"/>
    <property type="evidence" value="ECO:0007669"/>
    <property type="project" value="UniProtKB-KW"/>
</dbReference>
<evidence type="ECO:0000256" key="7">
    <source>
        <dbReference type="ARBA" id="ARBA00022840"/>
    </source>
</evidence>
<evidence type="ECO:0000256" key="2">
    <source>
        <dbReference type="ARBA" id="ARBA00022649"/>
    </source>
</evidence>
<evidence type="ECO:0000313" key="12">
    <source>
        <dbReference type="Proteomes" id="UP000253383"/>
    </source>
</evidence>
<reference evidence="11 12" key="1">
    <citation type="submission" date="2018-07" db="EMBL/GenBank/DDBJ databases">
        <title>Genome analysis of Larkinella rosea.</title>
        <authorList>
            <person name="Zhou Z."/>
            <person name="Wang G."/>
        </authorList>
    </citation>
    <scope>NUCLEOTIDE SEQUENCE [LARGE SCALE GENOMIC DNA]</scope>
    <source>
        <strain evidence="12">zzj9</strain>
    </source>
</reference>
<organism evidence="11 12">
    <name type="scientific">Larkinella punicea</name>
    <dbReference type="NCBI Taxonomy" id="2315727"/>
    <lineage>
        <taxon>Bacteria</taxon>
        <taxon>Pseudomonadati</taxon>
        <taxon>Bacteroidota</taxon>
        <taxon>Cytophagia</taxon>
        <taxon>Cytophagales</taxon>
        <taxon>Spirosomataceae</taxon>
        <taxon>Larkinella</taxon>
    </lineage>
</organism>
<dbReference type="RefSeq" id="WP_114408987.1">
    <property type="nucleotide sequence ID" value="NZ_QOWE01000025.1"/>
</dbReference>